<dbReference type="PANTHER" id="PTHR19446">
    <property type="entry name" value="REVERSE TRANSCRIPTASES"/>
    <property type="match status" value="1"/>
</dbReference>
<dbReference type="VEuPathDB" id="VectorBase:HLOH_041708"/>
<dbReference type="OrthoDB" id="8063529at2759"/>
<evidence type="ECO:0000313" key="1">
    <source>
        <dbReference type="EMBL" id="KAH9369038.1"/>
    </source>
</evidence>
<name>A0A9J6FS64_HAELO</name>
<gene>
    <name evidence="1" type="ORF">HPB48_002616</name>
</gene>
<dbReference type="EMBL" id="JABSTR010000004">
    <property type="protein sequence ID" value="KAH9369038.1"/>
    <property type="molecule type" value="Genomic_DNA"/>
</dbReference>
<sequence length="247" mass="27880">MQTYLKDLKLRHSRLSRLYSTTANVHRARQSPSANPEVLRYERNRQLKAEANRSNQANLTPGDIDRFISYFQEMTSSETTRDIGSITSSPYLASLPQLPGEDFVHLVAPITLKELTESMKQLHKGKAPGVDGLPVEFYSTFWDLLGPFLCAVLNDVLTTHTVPRSFKRGRIILIPKMPGLGTNLQAGAPSRYWGGLQITRISTNKTTTTYFDGSDNIVASLLSYRQELSNLKYVKQRHNRVHQNKTG</sequence>
<comment type="caution">
    <text evidence="1">The sequence shown here is derived from an EMBL/GenBank/DDBJ whole genome shotgun (WGS) entry which is preliminary data.</text>
</comment>
<dbReference type="AlphaFoldDB" id="A0A9J6FS64"/>
<protein>
    <recommendedName>
        <fullName evidence="3">Reverse transcriptase</fullName>
    </recommendedName>
</protein>
<accession>A0A9J6FS64</accession>
<keyword evidence="2" id="KW-1185">Reference proteome</keyword>
<proteinExistence type="predicted"/>
<dbReference type="Proteomes" id="UP000821853">
    <property type="component" value="Chromosome 2"/>
</dbReference>
<evidence type="ECO:0008006" key="3">
    <source>
        <dbReference type="Google" id="ProtNLM"/>
    </source>
</evidence>
<reference evidence="1 2" key="1">
    <citation type="journal article" date="2020" name="Cell">
        <title>Large-Scale Comparative Analyses of Tick Genomes Elucidate Their Genetic Diversity and Vector Capacities.</title>
        <authorList>
            <consortium name="Tick Genome and Microbiome Consortium (TIGMIC)"/>
            <person name="Jia N."/>
            <person name="Wang J."/>
            <person name="Shi W."/>
            <person name="Du L."/>
            <person name="Sun Y."/>
            <person name="Zhan W."/>
            <person name="Jiang J.F."/>
            <person name="Wang Q."/>
            <person name="Zhang B."/>
            <person name="Ji P."/>
            <person name="Bell-Sakyi L."/>
            <person name="Cui X.M."/>
            <person name="Yuan T.T."/>
            <person name="Jiang B.G."/>
            <person name="Yang W.F."/>
            <person name="Lam T.T."/>
            <person name="Chang Q.C."/>
            <person name="Ding S.J."/>
            <person name="Wang X.J."/>
            <person name="Zhu J.G."/>
            <person name="Ruan X.D."/>
            <person name="Zhao L."/>
            <person name="Wei J.T."/>
            <person name="Ye R.Z."/>
            <person name="Que T.C."/>
            <person name="Du C.H."/>
            <person name="Zhou Y.H."/>
            <person name="Cheng J.X."/>
            <person name="Dai P.F."/>
            <person name="Guo W.B."/>
            <person name="Han X.H."/>
            <person name="Huang E.J."/>
            <person name="Li L.F."/>
            <person name="Wei W."/>
            <person name="Gao Y.C."/>
            <person name="Liu J.Z."/>
            <person name="Shao H.Z."/>
            <person name="Wang X."/>
            <person name="Wang C.C."/>
            <person name="Yang T.C."/>
            <person name="Huo Q.B."/>
            <person name="Li W."/>
            <person name="Chen H.Y."/>
            <person name="Chen S.E."/>
            <person name="Zhou L.G."/>
            <person name="Ni X.B."/>
            <person name="Tian J.H."/>
            <person name="Sheng Y."/>
            <person name="Liu T."/>
            <person name="Pan Y.S."/>
            <person name="Xia L.Y."/>
            <person name="Li J."/>
            <person name="Zhao F."/>
            <person name="Cao W.C."/>
        </authorList>
    </citation>
    <scope>NUCLEOTIDE SEQUENCE [LARGE SCALE GENOMIC DNA]</scope>
    <source>
        <strain evidence="1">HaeL-2018</strain>
    </source>
</reference>
<organism evidence="1 2">
    <name type="scientific">Haemaphysalis longicornis</name>
    <name type="common">Bush tick</name>
    <dbReference type="NCBI Taxonomy" id="44386"/>
    <lineage>
        <taxon>Eukaryota</taxon>
        <taxon>Metazoa</taxon>
        <taxon>Ecdysozoa</taxon>
        <taxon>Arthropoda</taxon>
        <taxon>Chelicerata</taxon>
        <taxon>Arachnida</taxon>
        <taxon>Acari</taxon>
        <taxon>Parasitiformes</taxon>
        <taxon>Ixodida</taxon>
        <taxon>Ixodoidea</taxon>
        <taxon>Ixodidae</taxon>
        <taxon>Haemaphysalinae</taxon>
        <taxon>Haemaphysalis</taxon>
    </lineage>
</organism>
<evidence type="ECO:0000313" key="2">
    <source>
        <dbReference type="Proteomes" id="UP000821853"/>
    </source>
</evidence>